<dbReference type="PANTHER" id="PTHR43669:SF3">
    <property type="entry name" value="ALCOHOL DEHYDROGENASE, PUTATIVE (AFU_ORTHOLOGUE AFUA_3G03445)-RELATED"/>
    <property type="match status" value="1"/>
</dbReference>
<reference evidence="4 5" key="1">
    <citation type="submission" date="2018-03" db="EMBL/GenBank/DDBJ databases">
        <title>Draft Genome Sequences of the Obligatory Marine Myxobacteria Enhygromyxa salina SWB007.</title>
        <authorList>
            <person name="Poehlein A."/>
            <person name="Moghaddam J.A."/>
            <person name="Harms H."/>
            <person name="Alanjari M."/>
            <person name="Koenig G.M."/>
            <person name="Daniel R."/>
            <person name="Schaeberle T.F."/>
        </authorList>
    </citation>
    <scope>NUCLEOTIDE SEQUENCE [LARGE SCALE GENOMIC DNA]</scope>
    <source>
        <strain evidence="4 5">SWB007</strain>
    </source>
</reference>
<dbReference type="SMART" id="SM01007">
    <property type="entry name" value="Aldolase_II"/>
    <property type="match status" value="1"/>
</dbReference>
<dbReference type="InterPro" id="IPR036291">
    <property type="entry name" value="NAD(P)-bd_dom_sf"/>
</dbReference>
<sequence>MQSRWSDQDARDYIERYANAPHANEDVALRVYSSRLIGREPSLVLHGGGNTSVKTQLVDDTGATVEVLCVKGSGWDLGDIEPAGLPAVRLSTLTELRALEAMTDEDMVNAQRTRLLDAGAPNPSVETLLHAFLPAKFIDHSHADAILACVDQPEAARICAALFGERLALVPYVMPGFALAKLAAEVAQAHPKAEGLLLLQHGLFTWGATAQESYERHVWAVDAAERYIGSWQQTQQPPASAAPSVQPARFYPELRGRVGTRDRRYFFDMRSSEAIRRFTDRSDLVAVSQRGPVTPDHVIRTKAAPLLLDLRGRPASEYVGEIERALAEFRGAYRAYVARQAEARPQRTITALDPDPRVILAPGAGVMIGVGGSPKAARVAADLYEHTIDVIEAAEAIGSYQALPETDLFDMEYWSLEQAKLGKSQPRPLDGHIVLVSGAARGIGEATARAFARAGASLYLIDREADALAAVAGSLGAASEIVDVSDEQAVRRAVQNCALTFGGLDGIVSNAGYAPQSSIASCTTELLQASFAVNFYAHQWLASEAFSLFQRQGIGGFLLFNASKAAFNPGPMFGPYALPKAALVALTKQYALEGGPLGVRANAVNADRIRTGLMSSDDVERRAAARGLEVDAYFRSNLLAREVTANDVAAAFVHLALAPSTTGCVLTVDGGNIAASPR</sequence>
<dbReference type="PANTHER" id="PTHR43669">
    <property type="entry name" value="5-KETO-D-GLUCONATE 5-REDUCTASE"/>
    <property type="match status" value="1"/>
</dbReference>
<evidence type="ECO:0000259" key="3">
    <source>
        <dbReference type="SMART" id="SM01007"/>
    </source>
</evidence>
<feature type="domain" description="Class II aldolase/adducin N-terminal" evidence="3">
    <location>
        <begin position="29"/>
        <end position="228"/>
    </location>
</feature>
<keyword evidence="2 4" id="KW-0560">Oxidoreductase</keyword>
<dbReference type="SUPFAM" id="SSF53639">
    <property type="entry name" value="AraD/HMP-PK domain-like"/>
    <property type="match status" value="1"/>
</dbReference>
<name>A0A2S9YDL6_9BACT</name>
<dbReference type="Pfam" id="PF00596">
    <property type="entry name" value="Aldolase_II"/>
    <property type="match status" value="1"/>
</dbReference>
<dbReference type="RefSeq" id="WP_106092237.1">
    <property type="nucleotide sequence ID" value="NZ_PVNL01000109.1"/>
</dbReference>
<dbReference type="Gene3D" id="3.40.50.720">
    <property type="entry name" value="NAD(P)-binding Rossmann-like Domain"/>
    <property type="match status" value="1"/>
</dbReference>
<dbReference type="EMBL" id="PVNL01000109">
    <property type="protein sequence ID" value="PRQ03210.1"/>
    <property type="molecule type" value="Genomic_DNA"/>
</dbReference>
<dbReference type="SUPFAM" id="SSF51735">
    <property type="entry name" value="NAD(P)-binding Rossmann-fold domains"/>
    <property type="match status" value="1"/>
</dbReference>
<accession>A0A2S9YDL6</accession>
<dbReference type="NCBIfam" id="NF006192">
    <property type="entry name" value="PRK08324.1-6"/>
    <property type="match status" value="1"/>
</dbReference>
<dbReference type="Gene3D" id="3.40.225.10">
    <property type="entry name" value="Class II aldolase/adducin N-terminal domain"/>
    <property type="match status" value="1"/>
</dbReference>
<dbReference type="InterPro" id="IPR002347">
    <property type="entry name" value="SDR_fam"/>
</dbReference>
<dbReference type="Proteomes" id="UP000238823">
    <property type="component" value="Unassembled WGS sequence"/>
</dbReference>
<dbReference type="PRINTS" id="PR00081">
    <property type="entry name" value="GDHRDH"/>
</dbReference>
<dbReference type="GO" id="GO:0052588">
    <property type="term" value="F:diacetyl reductase ((S)-acetoin forming) (NAD+) activity"/>
    <property type="evidence" value="ECO:0007669"/>
    <property type="project" value="UniProtKB-EC"/>
</dbReference>
<protein>
    <submittedName>
        <fullName evidence="4">Diacetyl reductase</fullName>
        <ecNumber evidence="4">1.1.1.304</ecNumber>
    </submittedName>
</protein>
<comment type="similarity">
    <text evidence="1">Belongs to the short-chain dehydrogenases/reductases (SDR) family.</text>
</comment>
<dbReference type="InterPro" id="IPR036409">
    <property type="entry name" value="Aldolase_II/adducin_N_sf"/>
</dbReference>
<evidence type="ECO:0000313" key="5">
    <source>
        <dbReference type="Proteomes" id="UP000238823"/>
    </source>
</evidence>
<dbReference type="Pfam" id="PF13561">
    <property type="entry name" value="adh_short_C2"/>
    <property type="match status" value="1"/>
</dbReference>
<evidence type="ECO:0000256" key="1">
    <source>
        <dbReference type="ARBA" id="ARBA00006484"/>
    </source>
</evidence>
<gene>
    <name evidence="4" type="primary">budC_2</name>
    <name evidence="4" type="ORF">ENSA7_53510</name>
</gene>
<comment type="caution">
    <text evidence="4">The sequence shown here is derived from an EMBL/GenBank/DDBJ whole genome shotgun (WGS) entry which is preliminary data.</text>
</comment>
<evidence type="ECO:0000313" key="4">
    <source>
        <dbReference type="EMBL" id="PRQ03210.1"/>
    </source>
</evidence>
<dbReference type="AlphaFoldDB" id="A0A2S9YDL6"/>
<proteinExistence type="inferred from homology"/>
<evidence type="ECO:0000256" key="2">
    <source>
        <dbReference type="ARBA" id="ARBA00023002"/>
    </source>
</evidence>
<organism evidence="4 5">
    <name type="scientific">Enhygromyxa salina</name>
    <dbReference type="NCBI Taxonomy" id="215803"/>
    <lineage>
        <taxon>Bacteria</taxon>
        <taxon>Pseudomonadati</taxon>
        <taxon>Myxococcota</taxon>
        <taxon>Polyangia</taxon>
        <taxon>Nannocystales</taxon>
        <taxon>Nannocystaceae</taxon>
        <taxon>Enhygromyxa</taxon>
    </lineage>
</organism>
<dbReference type="OrthoDB" id="9774430at2"/>
<dbReference type="EC" id="1.1.1.304" evidence="4"/>
<dbReference type="InterPro" id="IPR001303">
    <property type="entry name" value="Aldolase_II/adducin_N"/>
</dbReference>